<proteinExistence type="predicted"/>
<keyword evidence="3" id="KW-1185">Reference proteome</keyword>
<dbReference type="EMBL" id="LR743603">
    <property type="protein sequence ID" value="CAA2633441.1"/>
    <property type="molecule type" value="Genomic_DNA"/>
</dbReference>
<dbReference type="EMBL" id="LR746279">
    <property type="protein sequence ID" value="CAA7409823.1"/>
    <property type="molecule type" value="Genomic_DNA"/>
</dbReference>
<accession>A0A7I8LIF5</accession>
<evidence type="ECO:0000313" key="1">
    <source>
        <dbReference type="EMBL" id="CAA2633441.1"/>
    </source>
</evidence>
<dbReference type="AlphaFoldDB" id="A0A7I8LIF5"/>
<gene>
    <name evidence="1" type="ORF">SI7747_16018962</name>
    <name evidence="2" type="ORF">SI8410_16020501</name>
</gene>
<reference evidence="2" key="1">
    <citation type="submission" date="2020-02" db="EMBL/GenBank/DDBJ databases">
        <authorList>
            <person name="Scholz U."/>
            <person name="Mascher M."/>
            <person name="Fiebig A."/>
        </authorList>
    </citation>
    <scope>NUCLEOTIDE SEQUENCE</scope>
</reference>
<evidence type="ECO:0000313" key="2">
    <source>
        <dbReference type="EMBL" id="CAA7409823.1"/>
    </source>
</evidence>
<dbReference type="Proteomes" id="UP000663760">
    <property type="component" value="Chromosome 16"/>
</dbReference>
<sequence>MRMIRNMVANQVNKWNGVPWVEETYSKQ</sequence>
<protein>
    <submittedName>
        <fullName evidence="2">Uncharacterized protein</fullName>
    </submittedName>
</protein>
<organism evidence="2 3">
    <name type="scientific">Spirodela intermedia</name>
    <name type="common">Intermediate duckweed</name>
    <dbReference type="NCBI Taxonomy" id="51605"/>
    <lineage>
        <taxon>Eukaryota</taxon>
        <taxon>Viridiplantae</taxon>
        <taxon>Streptophyta</taxon>
        <taxon>Embryophyta</taxon>
        <taxon>Tracheophyta</taxon>
        <taxon>Spermatophyta</taxon>
        <taxon>Magnoliopsida</taxon>
        <taxon>Liliopsida</taxon>
        <taxon>Araceae</taxon>
        <taxon>Lemnoideae</taxon>
        <taxon>Spirodela</taxon>
    </lineage>
</organism>
<evidence type="ECO:0000313" key="3">
    <source>
        <dbReference type="Proteomes" id="UP000663760"/>
    </source>
</evidence>
<name>A0A7I8LIF5_SPIIN</name>